<reference evidence="1 2" key="1">
    <citation type="submission" date="2016-04" db="EMBL/GenBank/DDBJ databases">
        <title>Draft genome sequence of freshwater magnetotactic bacteria Magnetospirillum marisnigri SP-1 and Magnetospirillum moscoviense BB-1.</title>
        <authorList>
            <person name="Koziaeva V."/>
            <person name="Dziuba M.V."/>
            <person name="Ivanov T.M."/>
            <person name="Kuznetsov B."/>
            <person name="Grouzdev D.S."/>
        </authorList>
    </citation>
    <scope>NUCLEOTIDE SEQUENCE [LARGE SCALE GENOMIC DNA]</scope>
    <source>
        <strain evidence="1 2">BB-1</strain>
    </source>
</reference>
<accession>A0A178MRQ0</accession>
<dbReference type="Proteomes" id="UP000078543">
    <property type="component" value="Unassembled WGS sequence"/>
</dbReference>
<protein>
    <submittedName>
        <fullName evidence="1">Uncharacterized protein</fullName>
    </submittedName>
</protein>
<dbReference type="RefSeq" id="WP_068499389.1">
    <property type="nucleotide sequence ID" value="NZ_LWQU01000130.1"/>
</dbReference>
<proteinExistence type="predicted"/>
<gene>
    <name evidence="1" type="ORF">A6A05_01260</name>
</gene>
<sequence>MKRIINGRIYDTASAIPVMRYGYANARGQLVDATFYQGTGLTLFILHLDPDDQPLLEPVTAAEIHAIVTSKSGRFRDVTIMHEAIIAQLIEDAIAVQGGLA</sequence>
<name>A0A178MRQ0_9PROT</name>
<keyword evidence="2" id="KW-1185">Reference proteome</keyword>
<evidence type="ECO:0000313" key="2">
    <source>
        <dbReference type="Proteomes" id="UP000078543"/>
    </source>
</evidence>
<dbReference type="STRING" id="1437059.A6A05_01260"/>
<dbReference type="AlphaFoldDB" id="A0A178MRQ0"/>
<comment type="caution">
    <text evidence="1">The sequence shown here is derived from an EMBL/GenBank/DDBJ whole genome shotgun (WGS) entry which is preliminary data.</text>
</comment>
<evidence type="ECO:0000313" key="1">
    <source>
        <dbReference type="EMBL" id="OAN51518.1"/>
    </source>
</evidence>
<dbReference type="EMBL" id="LWQU01000130">
    <property type="protein sequence ID" value="OAN51518.1"/>
    <property type="molecule type" value="Genomic_DNA"/>
</dbReference>
<organism evidence="1 2">
    <name type="scientific">Magnetospirillum moscoviense</name>
    <dbReference type="NCBI Taxonomy" id="1437059"/>
    <lineage>
        <taxon>Bacteria</taxon>
        <taxon>Pseudomonadati</taxon>
        <taxon>Pseudomonadota</taxon>
        <taxon>Alphaproteobacteria</taxon>
        <taxon>Rhodospirillales</taxon>
        <taxon>Rhodospirillaceae</taxon>
        <taxon>Magnetospirillum</taxon>
    </lineage>
</organism>